<gene>
    <name evidence="3" type="ORF">PAPOLLO_LOCUS5340</name>
</gene>
<evidence type="ECO:0000256" key="1">
    <source>
        <dbReference type="SAM" id="MobiDB-lite"/>
    </source>
</evidence>
<dbReference type="OrthoDB" id="8300628at2759"/>
<name>A0A8S3WES5_PARAO</name>
<dbReference type="EMBL" id="CAJQZP010000301">
    <property type="protein sequence ID" value="CAG4955616.1"/>
    <property type="molecule type" value="Genomic_DNA"/>
</dbReference>
<keyword evidence="2" id="KW-1133">Transmembrane helix</keyword>
<dbReference type="AlphaFoldDB" id="A0A8S3WES5"/>
<reference evidence="3" key="1">
    <citation type="submission" date="2021-04" db="EMBL/GenBank/DDBJ databases">
        <authorList>
            <person name="Tunstrom K."/>
        </authorList>
    </citation>
    <scope>NUCLEOTIDE SEQUENCE</scope>
</reference>
<sequence>MSKNVSKDEELVSISSDYGVADILEDKDVLTAVSSIPTRNQRNEQIKEETQGNEKLDKLLSNTVIPEHDTISDGIKHFEKALYQQMSEGVFQKRLKIKNLTLTPKPSMHQVFLLQCGDANSLLVKSCTAQNNYPNGQKRDKLREKTQLSEISKSYLDWSNLNIPINVATIGYSFPKFKSIKCGSNTLIKFIDSEKSGFQLTNKEPKNSNDEKAVQTLQSVKGGIHIDAGISTAGLTKITEKIVHNCTDSSELLINTKRNAQFDTIKATNENENVTNTTSLDILAELLDEIENIAKYQSLKARDEDKTETKQPCNPSADPNCYVPHVFTSFCLNRNCITSKNQSNALESELIRNFDDDLGHVTQKTVKIANTIEPKYIDKEVTVTIYKECTNAFTDVPSQLSIPKEEHRNTLKSFTGTISEPSNHSLVSLYDYRTLYLNKIKEMPYIQSFNQPEQSDDPVENYDQLADRKGNDDSVYHKNQKDFNSMLRIKRDILVTIYSILVFTVFAALSLSEFIY</sequence>
<keyword evidence="4" id="KW-1185">Reference proteome</keyword>
<comment type="caution">
    <text evidence="3">The sequence shown here is derived from an EMBL/GenBank/DDBJ whole genome shotgun (WGS) entry which is preliminary data.</text>
</comment>
<accession>A0A8S3WES5</accession>
<protein>
    <submittedName>
        <fullName evidence="3">(apollo) hypothetical protein</fullName>
    </submittedName>
</protein>
<proteinExistence type="predicted"/>
<dbReference type="Proteomes" id="UP000691718">
    <property type="component" value="Unassembled WGS sequence"/>
</dbReference>
<organism evidence="3 4">
    <name type="scientific">Parnassius apollo</name>
    <name type="common">Apollo butterfly</name>
    <name type="synonym">Papilio apollo</name>
    <dbReference type="NCBI Taxonomy" id="110799"/>
    <lineage>
        <taxon>Eukaryota</taxon>
        <taxon>Metazoa</taxon>
        <taxon>Ecdysozoa</taxon>
        <taxon>Arthropoda</taxon>
        <taxon>Hexapoda</taxon>
        <taxon>Insecta</taxon>
        <taxon>Pterygota</taxon>
        <taxon>Neoptera</taxon>
        <taxon>Endopterygota</taxon>
        <taxon>Lepidoptera</taxon>
        <taxon>Glossata</taxon>
        <taxon>Ditrysia</taxon>
        <taxon>Papilionoidea</taxon>
        <taxon>Papilionidae</taxon>
        <taxon>Parnassiinae</taxon>
        <taxon>Parnassini</taxon>
        <taxon>Parnassius</taxon>
        <taxon>Parnassius</taxon>
    </lineage>
</organism>
<feature type="region of interest" description="Disordered" evidence="1">
    <location>
        <begin position="450"/>
        <end position="473"/>
    </location>
</feature>
<feature type="transmembrane region" description="Helical" evidence="2">
    <location>
        <begin position="493"/>
        <end position="515"/>
    </location>
</feature>
<evidence type="ECO:0000256" key="2">
    <source>
        <dbReference type="SAM" id="Phobius"/>
    </source>
</evidence>
<evidence type="ECO:0000313" key="4">
    <source>
        <dbReference type="Proteomes" id="UP000691718"/>
    </source>
</evidence>
<evidence type="ECO:0000313" key="3">
    <source>
        <dbReference type="EMBL" id="CAG4955616.1"/>
    </source>
</evidence>
<keyword evidence="2" id="KW-0472">Membrane</keyword>
<keyword evidence="2" id="KW-0812">Transmembrane</keyword>